<dbReference type="AlphaFoldDB" id="A0A5S9Q8B7"/>
<evidence type="ECO:0000313" key="1">
    <source>
        <dbReference type="EMBL" id="CAA0114241.1"/>
    </source>
</evidence>
<sequence>MDIMLIGINRPDVGYECVFVPLWPLKTQYTVSYMSNRANMPPTLFYQGHSDTLLPPRMAGNTQLDRFHVNEHCKKGFWYQ</sequence>
<accession>A0A5S9Q8B7</accession>
<protein>
    <submittedName>
        <fullName evidence="1">Uncharacterized protein</fullName>
    </submittedName>
</protein>
<evidence type="ECO:0000313" key="2">
    <source>
        <dbReference type="Proteomes" id="UP000434580"/>
    </source>
</evidence>
<name>A0A5S9Q8B7_9GAMM</name>
<gene>
    <name evidence="1" type="ORF">DPBNPPHM_01811</name>
</gene>
<dbReference type="Proteomes" id="UP000434580">
    <property type="component" value="Unassembled WGS sequence"/>
</dbReference>
<dbReference type="EMBL" id="CACSII010000017">
    <property type="protein sequence ID" value="CAA0114241.1"/>
    <property type="molecule type" value="Genomic_DNA"/>
</dbReference>
<proteinExistence type="predicted"/>
<organism evidence="1 2">
    <name type="scientific">BD1-7 clade bacterium</name>
    <dbReference type="NCBI Taxonomy" id="2029982"/>
    <lineage>
        <taxon>Bacteria</taxon>
        <taxon>Pseudomonadati</taxon>
        <taxon>Pseudomonadota</taxon>
        <taxon>Gammaproteobacteria</taxon>
        <taxon>Cellvibrionales</taxon>
        <taxon>Spongiibacteraceae</taxon>
        <taxon>BD1-7 clade</taxon>
    </lineage>
</organism>
<reference evidence="1 2" key="1">
    <citation type="submission" date="2019-11" db="EMBL/GenBank/DDBJ databases">
        <authorList>
            <person name="Holert J."/>
        </authorList>
    </citation>
    <scope>NUCLEOTIDE SEQUENCE [LARGE SCALE GENOMIC DNA]</scope>
    <source>
        <strain evidence="1">BC5_2</strain>
    </source>
</reference>